<gene>
    <name evidence="1" type="ORF">METZ01_LOCUS236193</name>
</gene>
<sequence length="310" mass="34030">MHRWLIRDWGAKLGAVLLAAALWFHAATEHSYRRDLDVPLIVEDPVVPAGEPSIVLSSPVPSLVRVAVFGEGKDLLRVSGDDFLLRVQAPSGEPGRRLNLRLEPGQVESDSELGLTVEEVIAPRELTVILDHNGERRLPVRPRIGLRPAEFHAQVGPTILDPDSVDVSGPLSHLREVDLIYTDSLFRDGVRDEVDLNVALQVPEGHLLKLSRNRVQVRIDVQELAEYDLLNVPVAIVGGPRGTVAEPSRVTVHVRGGADLIGSLDAEKDIGLTVRYESAKGDDGGRIEVPLGRLYEIRRIIPARVTVVTR</sequence>
<dbReference type="PANTHER" id="PTHR37804">
    <property type="entry name" value="CDAA REGULATORY PROTEIN CDAR"/>
    <property type="match status" value="1"/>
</dbReference>
<dbReference type="AlphaFoldDB" id="A0A382H857"/>
<proteinExistence type="predicted"/>
<evidence type="ECO:0008006" key="2">
    <source>
        <dbReference type="Google" id="ProtNLM"/>
    </source>
</evidence>
<protein>
    <recommendedName>
        <fullName evidence="2">YbbR-like domain-containing protein</fullName>
    </recommendedName>
</protein>
<dbReference type="Gene3D" id="2.170.120.40">
    <property type="entry name" value="YbbR-like domain"/>
    <property type="match status" value="1"/>
</dbReference>
<dbReference type="EMBL" id="UINC01059671">
    <property type="protein sequence ID" value="SVB83339.1"/>
    <property type="molecule type" value="Genomic_DNA"/>
</dbReference>
<name>A0A382H857_9ZZZZ</name>
<organism evidence="1">
    <name type="scientific">marine metagenome</name>
    <dbReference type="NCBI Taxonomy" id="408172"/>
    <lineage>
        <taxon>unclassified sequences</taxon>
        <taxon>metagenomes</taxon>
        <taxon>ecological metagenomes</taxon>
    </lineage>
</organism>
<evidence type="ECO:0000313" key="1">
    <source>
        <dbReference type="EMBL" id="SVB83339.1"/>
    </source>
</evidence>
<dbReference type="InterPro" id="IPR053154">
    <property type="entry name" value="c-di-AMP_regulator"/>
</dbReference>
<dbReference type="PANTHER" id="PTHR37804:SF1">
    <property type="entry name" value="CDAA REGULATORY PROTEIN CDAR"/>
    <property type="match status" value="1"/>
</dbReference>
<reference evidence="1" key="1">
    <citation type="submission" date="2018-05" db="EMBL/GenBank/DDBJ databases">
        <authorList>
            <person name="Lanie J.A."/>
            <person name="Ng W.-L."/>
            <person name="Kazmierczak K.M."/>
            <person name="Andrzejewski T.M."/>
            <person name="Davidsen T.M."/>
            <person name="Wayne K.J."/>
            <person name="Tettelin H."/>
            <person name="Glass J.I."/>
            <person name="Rusch D."/>
            <person name="Podicherti R."/>
            <person name="Tsui H.-C.T."/>
            <person name="Winkler M.E."/>
        </authorList>
    </citation>
    <scope>NUCLEOTIDE SEQUENCE</scope>
</reference>
<accession>A0A382H857</accession>